<evidence type="ECO:0000313" key="4">
    <source>
        <dbReference type="Proteomes" id="UP000570361"/>
    </source>
</evidence>
<dbReference type="AlphaFoldDB" id="A0A7W5AWL6"/>
<dbReference type="RefSeq" id="WP_183598854.1">
    <property type="nucleotide sequence ID" value="NZ_JACHXK010000003.1"/>
</dbReference>
<feature type="domain" description="SLH" evidence="2">
    <location>
        <begin position="1097"/>
        <end position="1154"/>
    </location>
</feature>
<dbReference type="SUPFAM" id="SSF49785">
    <property type="entry name" value="Galactose-binding domain-like"/>
    <property type="match status" value="1"/>
</dbReference>
<accession>A0A7W5AWL6</accession>
<evidence type="ECO:0000313" key="3">
    <source>
        <dbReference type="EMBL" id="MBB3109591.1"/>
    </source>
</evidence>
<dbReference type="InterPro" id="IPR053161">
    <property type="entry name" value="Ulvan_degrading_GH"/>
</dbReference>
<dbReference type="Pfam" id="PF00395">
    <property type="entry name" value="SLH"/>
    <property type="match status" value="3"/>
</dbReference>
<dbReference type="EMBL" id="JACHXK010000003">
    <property type="protein sequence ID" value="MBB3109591.1"/>
    <property type="molecule type" value="Genomic_DNA"/>
</dbReference>
<reference evidence="3 4" key="1">
    <citation type="submission" date="2020-08" db="EMBL/GenBank/DDBJ databases">
        <title>Genomic Encyclopedia of Type Strains, Phase III (KMG-III): the genomes of soil and plant-associated and newly described type strains.</title>
        <authorList>
            <person name="Whitman W."/>
        </authorList>
    </citation>
    <scope>NUCLEOTIDE SEQUENCE [LARGE SCALE GENOMIC DNA]</scope>
    <source>
        <strain evidence="3 4">CECT 5862</strain>
    </source>
</reference>
<gene>
    <name evidence="3" type="ORF">FHS18_001654</name>
</gene>
<keyword evidence="1" id="KW-0732">Signal</keyword>
<name>A0A7W5AWL6_9BACL</name>
<dbReference type="Gene3D" id="2.60.120.260">
    <property type="entry name" value="Galactose-binding domain-like"/>
    <property type="match status" value="1"/>
</dbReference>
<keyword evidence="4" id="KW-1185">Reference proteome</keyword>
<dbReference type="InterPro" id="IPR001119">
    <property type="entry name" value="SLH_dom"/>
</dbReference>
<dbReference type="Proteomes" id="UP000570361">
    <property type="component" value="Unassembled WGS sequence"/>
</dbReference>
<feature type="chain" id="PRO_5030727945" description="SLH domain-containing protein" evidence="1">
    <location>
        <begin position="22"/>
        <end position="1154"/>
    </location>
</feature>
<feature type="domain" description="SLH" evidence="2">
    <location>
        <begin position="972"/>
        <end position="1031"/>
    </location>
</feature>
<evidence type="ECO:0000259" key="2">
    <source>
        <dbReference type="PROSITE" id="PS51272"/>
    </source>
</evidence>
<feature type="domain" description="SLH" evidence="2">
    <location>
        <begin position="1032"/>
        <end position="1095"/>
    </location>
</feature>
<comment type="caution">
    <text evidence="3">The sequence shown here is derived from an EMBL/GenBank/DDBJ whole genome shotgun (WGS) entry which is preliminary data.</text>
</comment>
<dbReference type="PROSITE" id="PS51272">
    <property type="entry name" value="SLH"/>
    <property type="match status" value="3"/>
</dbReference>
<proteinExistence type="predicted"/>
<protein>
    <recommendedName>
        <fullName evidence="2">SLH domain-containing protein</fullName>
    </recommendedName>
</protein>
<sequence length="1154" mass="124383">MISMSVIASMVAANAPVTAMAEAQAAPLDGLAQEFALPGKQYRPKVRWWWPGGDVNKAELERELQLLSDNMFGGAEIMPNAGGMSNAERLNDQDPIHTYGDENYYANLKAALTKADELGLTIDLNMGTGWTAGGKDVPIEDNEWTFLVGRTEADKLLTSDSDLTRLTVPAAMKPSGYDTFAESNGDKGFAGGSFSVLNWDQVKDQQRLYKLFAAKVTAVNDVTMTLDQASVIDITGQVNVEVPGKVNNLADVLPIQDKERWVLIAVYTMPVGSNPVLTSMKRADKGYLVDPLNAEAIQAFYSAYLDELQNNGVLSYTVANGGALRAVFNDSFEFFTQRYVVPEAQLQEAYGDDFIQLLPAVLELGADQMFGRATNYFDFATDVDARINYDYNKAISSEFFNNWYAESISKLGDQGLILRQQGYNPPVDNIQSAGVSGILPETENLDENTLRKVSSGAHIYGNSNLVSAESFVFHPGGNYSLTPQTYKAGINKYMISGVNDIIYHGMAYQWNREGFSETGWSPFFSPKAAGSDIATNVSESDASFWPYFKDINTYAARAQYLVRQGDNDADVLLYMPSFGNADESLSAELSRQGFAWDLVNDDILAKAAYKNGSISVPGGSYRAIVVPSGVTLPVASAKALELLAQAGANIVLYGDKPSKQPGYYYEAGSYLDGDASVAKSMASITANPRNADELAAALQEAKGMISYEANDSLRMTRRALDGSSLAFIANTSNEEQAITVNIDPSLAQHVYLLDPLTGHVSRATMTNGQLKGYVQGEGAIAVIAGGSQLFSDARLTAAGNPIARAVTSSSNNEITSWTLDIKNDLFPDEQSSRTFINAANPLFDWSQRDEFKYLASNGYYTASINVDVSPAKPYVLKLGSIGAAAAEVKVNDGDYEKVIFAPYELDITDKLVTGTNTITVKIVPAYRNRLIGLAESTDATIAAAHKQLKGQKQLSAGLMGPVTLSNYEGRPTVQLTDAAAIPAWAKSAIAELLEKGIVSGGDNGAVDPTGSITRAEWVKWVVLGLGFKEEGASADFSDIDPASWYAPYVDIAAANNLINGDGKGHFSPNSSITRQDLAVILYEAVRQQAAVTSSAGNANFTDDNRISSYALEAVHGLSRLGIVNGRSDGSFDPLVHVTRAEAAVLLSRVMDYNS</sequence>
<dbReference type="InterPro" id="IPR008979">
    <property type="entry name" value="Galactose-bd-like_sf"/>
</dbReference>
<dbReference type="PANTHER" id="PTHR36848">
    <property type="entry name" value="DNA-BINDING PROTEIN (PUTATIVE SECRETED PROTEIN)-RELATED"/>
    <property type="match status" value="1"/>
</dbReference>
<evidence type="ECO:0000256" key="1">
    <source>
        <dbReference type="SAM" id="SignalP"/>
    </source>
</evidence>
<dbReference type="Pfam" id="PF17132">
    <property type="entry name" value="Glyco_hydro_106"/>
    <property type="match status" value="1"/>
</dbReference>
<feature type="signal peptide" evidence="1">
    <location>
        <begin position="1"/>
        <end position="21"/>
    </location>
</feature>
<dbReference type="PANTHER" id="PTHR36848:SF2">
    <property type="entry name" value="SECRETED PROTEIN"/>
    <property type="match status" value="1"/>
</dbReference>
<organism evidence="3 4">
    <name type="scientific">Paenibacillus phyllosphaerae</name>
    <dbReference type="NCBI Taxonomy" id="274593"/>
    <lineage>
        <taxon>Bacteria</taxon>
        <taxon>Bacillati</taxon>
        <taxon>Bacillota</taxon>
        <taxon>Bacilli</taxon>
        <taxon>Bacillales</taxon>
        <taxon>Paenibacillaceae</taxon>
        <taxon>Paenibacillus</taxon>
    </lineage>
</organism>